<dbReference type="OrthoDB" id="18996at2759"/>
<evidence type="ECO:0000313" key="2">
    <source>
        <dbReference type="EMBL" id="KZT73609.1"/>
    </source>
</evidence>
<protein>
    <submittedName>
        <fullName evidence="2">DUF427-domain-containing protein</fullName>
    </submittedName>
</protein>
<dbReference type="STRING" id="1314783.A0A165TLC2"/>
<dbReference type="AlphaFoldDB" id="A0A165TLC2"/>
<accession>A0A165TLC2</accession>
<dbReference type="InterPro" id="IPR007361">
    <property type="entry name" value="DUF427"/>
</dbReference>
<dbReference type="EMBL" id="KV429036">
    <property type="protein sequence ID" value="KZT73609.1"/>
    <property type="molecule type" value="Genomic_DNA"/>
</dbReference>
<sequence length="129" mass="14714">MDAWFKEAAQGIDHRKRINVVDAPRHVRVEVKGIEVANTIKPRLLFETSLPPRIYIPKDDCRTELLKSTELTTHCPYKGIANYYTVELPGGEKIDNVVWYYGEPSESDAVGIKGYVSFYDTKVTLHVDD</sequence>
<dbReference type="Proteomes" id="UP000076727">
    <property type="component" value="Unassembled WGS sequence"/>
</dbReference>
<dbReference type="Gene3D" id="2.170.150.40">
    <property type="entry name" value="Domain of unknown function (DUF427)"/>
    <property type="match status" value="1"/>
</dbReference>
<name>A0A165TLC2_9APHY</name>
<gene>
    <name evidence="2" type="ORF">DAEQUDRAFT_420963</name>
</gene>
<keyword evidence="3" id="KW-1185">Reference proteome</keyword>
<dbReference type="InterPro" id="IPR038694">
    <property type="entry name" value="DUF427_sf"/>
</dbReference>
<organism evidence="2 3">
    <name type="scientific">Daedalea quercina L-15889</name>
    <dbReference type="NCBI Taxonomy" id="1314783"/>
    <lineage>
        <taxon>Eukaryota</taxon>
        <taxon>Fungi</taxon>
        <taxon>Dikarya</taxon>
        <taxon>Basidiomycota</taxon>
        <taxon>Agaricomycotina</taxon>
        <taxon>Agaricomycetes</taxon>
        <taxon>Polyporales</taxon>
        <taxon>Fomitopsis</taxon>
    </lineage>
</organism>
<dbReference type="PANTHER" id="PTHR34310:SF9">
    <property type="entry name" value="BLR5716 PROTEIN"/>
    <property type="match status" value="1"/>
</dbReference>
<reference evidence="2 3" key="1">
    <citation type="journal article" date="2016" name="Mol. Biol. Evol.">
        <title>Comparative Genomics of Early-Diverging Mushroom-Forming Fungi Provides Insights into the Origins of Lignocellulose Decay Capabilities.</title>
        <authorList>
            <person name="Nagy L.G."/>
            <person name="Riley R."/>
            <person name="Tritt A."/>
            <person name="Adam C."/>
            <person name="Daum C."/>
            <person name="Floudas D."/>
            <person name="Sun H."/>
            <person name="Yadav J.S."/>
            <person name="Pangilinan J."/>
            <person name="Larsson K.H."/>
            <person name="Matsuura K."/>
            <person name="Barry K."/>
            <person name="Labutti K."/>
            <person name="Kuo R."/>
            <person name="Ohm R.A."/>
            <person name="Bhattacharya S.S."/>
            <person name="Shirouzu T."/>
            <person name="Yoshinaga Y."/>
            <person name="Martin F.M."/>
            <person name="Grigoriev I.V."/>
            <person name="Hibbett D.S."/>
        </authorList>
    </citation>
    <scope>NUCLEOTIDE SEQUENCE [LARGE SCALE GENOMIC DNA]</scope>
    <source>
        <strain evidence="2 3">L-15889</strain>
    </source>
</reference>
<dbReference type="Pfam" id="PF04248">
    <property type="entry name" value="NTP_transf_9"/>
    <property type="match status" value="1"/>
</dbReference>
<proteinExistence type="predicted"/>
<evidence type="ECO:0000313" key="3">
    <source>
        <dbReference type="Proteomes" id="UP000076727"/>
    </source>
</evidence>
<dbReference type="PANTHER" id="PTHR34310">
    <property type="entry name" value="DUF427 DOMAIN PROTEIN (AFU_ORTHOLOGUE AFUA_3G02220)"/>
    <property type="match status" value="1"/>
</dbReference>
<feature type="domain" description="DUF427" evidence="1">
    <location>
        <begin position="27"/>
        <end position="120"/>
    </location>
</feature>
<evidence type="ECO:0000259" key="1">
    <source>
        <dbReference type="Pfam" id="PF04248"/>
    </source>
</evidence>